<dbReference type="InterPro" id="IPR034686">
    <property type="entry name" value="Terpene_cyclase-like_2"/>
</dbReference>
<dbReference type="GO" id="GO:0010333">
    <property type="term" value="F:terpene synthase activity"/>
    <property type="evidence" value="ECO:0007669"/>
    <property type="project" value="InterPro"/>
</dbReference>
<name>A0A6G9ZDU9_9NOCA</name>
<evidence type="ECO:0000256" key="2">
    <source>
        <dbReference type="RuleBase" id="RU366034"/>
    </source>
</evidence>
<dbReference type="EC" id="4.2.3.-" evidence="2"/>
<gene>
    <name evidence="3" type="ORF">F6W96_40240</name>
</gene>
<dbReference type="PANTHER" id="PTHR35201:SF4">
    <property type="entry name" value="BETA-PINACENE SYNTHASE-RELATED"/>
    <property type="match status" value="1"/>
</dbReference>
<sequence>MPGNGSNETRRGSAMTRVPPLYCPIPEAIRPGVDVIAEKSSAWMRGFEAFTGNGGEDYCAATVAYADFAARMAPNAPEYLAQLYADYTCWTAMFDDLRCDTGPWKTEPGRFVPLACKFLLILQNPHVPPLDDDPVGAALHDIAQRGRTVAPPIQWQRFIDAFRIWMMAIAWHISAENKDIPRTEEYLAMRLGSIAGRMYFSFYELGLTDPVSEIEMDSPAVMALTDMAVALCVFVNDMYSYTKEKELEQTGQSLPAVLMHHNGMTAQEAFAQIAAFHDRLMTRFVQLRDRTARTASPALRAYLVRLGYFVRGNLDWSMRTPRYVGFDTDLRPETLAAQITDRPCDITPGPIPVAAWRWWWDDLA</sequence>
<keyword evidence="1 2" id="KW-0456">Lyase</keyword>
<dbReference type="Pfam" id="PF19086">
    <property type="entry name" value="Terpene_syn_C_2"/>
    <property type="match status" value="1"/>
</dbReference>
<dbReference type="Gene3D" id="1.10.600.10">
    <property type="entry name" value="Farnesyl Diphosphate Synthase"/>
    <property type="match status" value="1"/>
</dbReference>
<dbReference type="Proteomes" id="UP000500953">
    <property type="component" value="Chromosome"/>
</dbReference>
<evidence type="ECO:0000313" key="4">
    <source>
        <dbReference type="Proteomes" id="UP000500953"/>
    </source>
</evidence>
<dbReference type="SFLD" id="SFLDS00005">
    <property type="entry name" value="Isoprenoid_Synthase_Type_I"/>
    <property type="match status" value="1"/>
</dbReference>
<dbReference type="SFLD" id="SFLDG01020">
    <property type="entry name" value="Terpene_Cyclase_Like_2"/>
    <property type="match status" value="1"/>
</dbReference>
<comment type="cofactor">
    <cofactor evidence="2">
        <name>Mg(2+)</name>
        <dbReference type="ChEBI" id="CHEBI:18420"/>
    </cofactor>
</comment>
<reference evidence="3 4" key="1">
    <citation type="journal article" date="2019" name="ACS Chem. Biol.">
        <title>Identification and Mobilization of a Cryptic Antibiotic Biosynthesis Gene Locus from a Human-Pathogenic Nocardia Isolate.</title>
        <authorList>
            <person name="Herisse M."/>
            <person name="Ishida K."/>
            <person name="Porter J.L."/>
            <person name="Howden B."/>
            <person name="Hertweck C."/>
            <person name="Stinear T.P."/>
            <person name="Pidot S.J."/>
        </authorList>
    </citation>
    <scope>NUCLEOTIDE SEQUENCE [LARGE SCALE GENOMIC DNA]</scope>
    <source>
        <strain evidence="3 4">AUSMDU00012715</strain>
    </source>
</reference>
<keyword evidence="2" id="KW-0479">Metal-binding</keyword>
<comment type="similarity">
    <text evidence="2">Belongs to the terpene synthase family.</text>
</comment>
<dbReference type="GO" id="GO:0046872">
    <property type="term" value="F:metal ion binding"/>
    <property type="evidence" value="ECO:0007669"/>
    <property type="project" value="UniProtKB-KW"/>
</dbReference>
<dbReference type="AlphaFoldDB" id="A0A6G9ZDU9"/>
<evidence type="ECO:0000256" key="1">
    <source>
        <dbReference type="ARBA" id="ARBA00023239"/>
    </source>
</evidence>
<protein>
    <recommendedName>
        <fullName evidence="2">Terpene synthase</fullName>
        <ecNumber evidence="2">4.2.3.-</ecNumber>
    </recommendedName>
</protein>
<keyword evidence="2" id="KW-0460">Magnesium</keyword>
<dbReference type="EMBL" id="CP046173">
    <property type="protein sequence ID" value="QIS23581.1"/>
    <property type="molecule type" value="Genomic_DNA"/>
</dbReference>
<dbReference type="PANTHER" id="PTHR35201">
    <property type="entry name" value="TERPENE SYNTHASE"/>
    <property type="match status" value="1"/>
</dbReference>
<dbReference type="InterPro" id="IPR008949">
    <property type="entry name" value="Isoprenoid_synthase_dom_sf"/>
</dbReference>
<accession>A0A6G9ZDU9</accession>
<evidence type="ECO:0000313" key="3">
    <source>
        <dbReference type="EMBL" id="QIS23581.1"/>
    </source>
</evidence>
<proteinExistence type="inferred from homology"/>
<dbReference type="SUPFAM" id="SSF48576">
    <property type="entry name" value="Terpenoid synthases"/>
    <property type="match status" value="1"/>
</dbReference>
<organism evidence="3 4">
    <name type="scientific">Nocardia terpenica</name>
    <dbReference type="NCBI Taxonomy" id="455432"/>
    <lineage>
        <taxon>Bacteria</taxon>
        <taxon>Bacillati</taxon>
        <taxon>Actinomycetota</taxon>
        <taxon>Actinomycetes</taxon>
        <taxon>Mycobacteriales</taxon>
        <taxon>Nocardiaceae</taxon>
        <taxon>Nocardia</taxon>
    </lineage>
</organism>